<keyword evidence="3 5" id="KW-1133">Transmembrane helix</keyword>
<evidence type="ECO:0000256" key="3">
    <source>
        <dbReference type="ARBA" id="ARBA00022989"/>
    </source>
</evidence>
<protein>
    <recommendedName>
        <fullName evidence="5">Probable membrane transporter protein</fullName>
    </recommendedName>
</protein>
<organism evidence="6 7">
    <name type="scientific">Thermodesulfitimonas autotrophica</name>
    <dbReference type="NCBI Taxonomy" id="1894989"/>
    <lineage>
        <taxon>Bacteria</taxon>
        <taxon>Bacillati</taxon>
        <taxon>Bacillota</taxon>
        <taxon>Clostridia</taxon>
        <taxon>Thermoanaerobacterales</taxon>
        <taxon>Thermoanaerobacteraceae</taxon>
        <taxon>Thermodesulfitimonas</taxon>
    </lineage>
</organism>
<keyword evidence="2 5" id="KW-0812">Transmembrane</keyword>
<dbReference type="PANTHER" id="PTHR43483:SF3">
    <property type="entry name" value="MEMBRANE TRANSPORTER PROTEIN HI_0806-RELATED"/>
    <property type="match status" value="1"/>
</dbReference>
<dbReference type="Proteomes" id="UP000282654">
    <property type="component" value="Unassembled WGS sequence"/>
</dbReference>
<evidence type="ECO:0000313" key="7">
    <source>
        <dbReference type="Proteomes" id="UP000282654"/>
    </source>
</evidence>
<evidence type="ECO:0000313" key="6">
    <source>
        <dbReference type="EMBL" id="RPF46579.1"/>
    </source>
</evidence>
<feature type="transmembrane region" description="Helical" evidence="5">
    <location>
        <begin position="298"/>
        <end position="316"/>
    </location>
</feature>
<evidence type="ECO:0000256" key="2">
    <source>
        <dbReference type="ARBA" id="ARBA00022692"/>
    </source>
</evidence>
<feature type="transmembrane region" description="Helical" evidence="5">
    <location>
        <begin position="269"/>
        <end position="286"/>
    </location>
</feature>
<sequence>MHFPVAGIDVFPLVPPLVALAVATFTAPAGVSGAFLLLPFQVSVLGFTSPAVSPTNLVYNIVAIPGGLWRYIREGRMAWPLTWVVVAGTLPGVFAGAIIRLRYLPDPRSFKFFVGLVLLYLGGRLLYEMTGRYAKGRERLRALEAKFRERVAGLKAEQRAKVASGLPAEAVVRTVRFTPLVVEYEFWGERFSFSVPVLSLLALVVGVIGGIYGIGGGAIIAPFCCAVLGLPVYTVAGAALCGTFLTSVVGVIYYTLLSPFYRGMTVSPDWLLGALFGIGGLAGTYFGARLQKFLPERLIRGFLGVLVTGLALQYIYQYFCGGARR</sequence>
<feature type="transmembrane region" description="Helical" evidence="5">
    <location>
        <begin position="235"/>
        <end position="257"/>
    </location>
</feature>
<gene>
    <name evidence="6" type="ORF">EDD75_0822</name>
</gene>
<feature type="transmembrane region" description="Helical" evidence="5">
    <location>
        <begin position="200"/>
        <end position="229"/>
    </location>
</feature>
<name>A0A3N5ANC8_9THEO</name>
<evidence type="ECO:0000256" key="5">
    <source>
        <dbReference type="RuleBase" id="RU363041"/>
    </source>
</evidence>
<keyword evidence="7" id="KW-1185">Reference proteome</keyword>
<comment type="subcellular location">
    <subcellularLocation>
        <location evidence="5">Cell membrane</location>
        <topology evidence="5">Multi-pass membrane protein</topology>
    </subcellularLocation>
    <subcellularLocation>
        <location evidence="1">Membrane</location>
        <topology evidence="1">Multi-pass membrane protein</topology>
    </subcellularLocation>
</comment>
<keyword evidence="5" id="KW-1003">Cell membrane</keyword>
<comment type="similarity">
    <text evidence="5">Belongs to the 4-toluene sulfonate uptake permease (TSUP) (TC 2.A.102) family.</text>
</comment>
<dbReference type="Pfam" id="PF01925">
    <property type="entry name" value="TauE"/>
    <property type="match status" value="1"/>
</dbReference>
<dbReference type="OrthoDB" id="9788634at2"/>
<dbReference type="EMBL" id="RKRE01000002">
    <property type="protein sequence ID" value="RPF46579.1"/>
    <property type="molecule type" value="Genomic_DNA"/>
</dbReference>
<feature type="transmembrane region" description="Helical" evidence="5">
    <location>
        <begin position="109"/>
        <end position="127"/>
    </location>
</feature>
<evidence type="ECO:0000256" key="1">
    <source>
        <dbReference type="ARBA" id="ARBA00004141"/>
    </source>
</evidence>
<feature type="transmembrane region" description="Helical" evidence="5">
    <location>
        <begin position="78"/>
        <end position="103"/>
    </location>
</feature>
<comment type="caution">
    <text evidence="6">The sequence shown here is derived from an EMBL/GenBank/DDBJ whole genome shotgun (WGS) entry which is preliminary data.</text>
</comment>
<keyword evidence="4 5" id="KW-0472">Membrane</keyword>
<evidence type="ECO:0000256" key="4">
    <source>
        <dbReference type="ARBA" id="ARBA00023136"/>
    </source>
</evidence>
<dbReference type="AlphaFoldDB" id="A0A3N5ANC8"/>
<proteinExistence type="inferred from homology"/>
<dbReference type="GO" id="GO:0005886">
    <property type="term" value="C:plasma membrane"/>
    <property type="evidence" value="ECO:0007669"/>
    <property type="project" value="UniProtKB-SubCell"/>
</dbReference>
<accession>A0A3N5ANC8</accession>
<dbReference type="PANTHER" id="PTHR43483">
    <property type="entry name" value="MEMBRANE TRANSPORTER PROTEIN HI_0806-RELATED"/>
    <property type="match status" value="1"/>
</dbReference>
<reference evidence="6 7" key="1">
    <citation type="submission" date="2018-11" db="EMBL/GenBank/DDBJ databases">
        <title>Genomic Encyclopedia of Type Strains, Phase IV (KMG-IV): sequencing the most valuable type-strain genomes for metagenomic binning, comparative biology and taxonomic classification.</title>
        <authorList>
            <person name="Goeker M."/>
        </authorList>
    </citation>
    <scope>NUCLEOTIDE SEQUENCE [LARGE SCALE GENOMIC DNA]</scope>
    <source>
        <strain evidence="6 7">DSM 102936</strain>
    </source>
</reference>
<dbReference type="InterPro" id="IPR002781">
    <property type="entry name" value="TM_pro_TauE-like"/>
</dbReference>